<dbReference type="EMBL" id="QRGR01000005">
    <property type="protein sequence ID" value="RDV16136.1"/>
    <property type="molecule type" value="Genomic_DNA"/>
</dbReference>
<feature type="coiled-coil region" evidence="1">
    <location>
        <begin position="323"/>
        <end position="350"/>
    </location>
</feature>
<accession>A0A3D8LFP7</accession>
<feature type="domain" description="Glycosyltransferase subfamily 4-like N-terminal" evidence="3">
    <location>
        <begin position="17"/>
        <end position="171"/>
    </location>
</feature>
<protein>
    <submittedName>
        <fullName evidence="4">Glycosyltransferase</fullName>
    </submittedName>
</protein>
<dbReference type="InterPro" id="IPR028098">
    <property type="entry name" value="Glyco_trans_4-like_N"/>
</dbReference>
<dbReference type="SUPFAM" id="SSF53756">
    <property type="entry name" value="UDP-Glycosyltransferase/glycogen phosphorylase"/>
    <property type="match status" value="1"/>
</dbReference>
<evidence type="ECO:0000256" key="1">
    <source>
        <dbReference type="SAM" id="Coils"/>
    </source>
</evidence>
<dbReference type="InterPro" id="IPR050194">
    <property type="entry name" value="Glycosyltransferase_grp1"/>
</dbReference>
<comment type="caution">
    <text evidence="4">The sequence shown here is derived from an EMBL/GenBank/DDBJ whole genome shotgun (WGS) entry which is preliminary data.</text>
</comment>
<organism evidence="4 5">
    <name type="scientific">Pontibacter diazotrophicus</name>
    <dbReference type="NCBI Taxonomy" id="1400979"/>
    <lineage>
        <taxon>Bacteria</taxon>
        <taxon>Pseudomonadati</taxon>
        <taxon>Bacteroidota</taxon>
        <taxon>Cytophagia</taxon>
        <taxon>Cytophagales</taxon>
        <taxon>Hymenobacteraceae</taxon>
        <taxon>Pontibacter</taxon>
    </lineage>
</organism>
<keyword evidence="4" id="KW-0808">Transferase</keyword>
<evidence type="ECO:0000313" key="4">
    <source>
        <dbReference type="EMBL" id="RDV16136.1"/>
    </source>
</evidence>
<evidence type="ECO:0000313" key="5">
    <source>
        <dbReference type="Proteomes" id="UP000256708"/>
    </source>
</evidence>
<dbReference type="PANTHER" id="PTHR45947">
    <property type="entry name" value="SULFOQUINOVOSYL TRANSFERASE SQD2"/>
    <property type="match status" value="1"/>
</dbReference>
<dbReference type="RefSeq" id="WP_115564546.1">
    <property type="nucleotide sequence ID" value="NZ_QRGR01000005.1"/>
</dbReference>
<sequence>MQEKVKILHIIKSLGRGGAEMLLPETLNYHDKDKYEFHYIYFLPWKDQVVKPIERNGGKVTCLAASNNIEIALKVPALVNYIRNHNIKLVHCHLAWAGIAGRVAAKLAGVPVIYTEHNNFSSYHILTKLMSRLTLPLSDLTIAVSADAEQASRQVVAPEKLQLVLNGVDTASFRRGDSAADLRQRLGIPEDHVVVATVAVFRKQKRLDNFVRVAAGIAARHEKVSFVLIGDGPERAEVEEQAKQAGLTGRIHFEGLQHNVMPYFDMTDIYLMTSDYEGLPIALLEAMSMACAPVATDVGGIPEVVEDGISGLLSPAGDVAALQEQVEALIQDKERRLEIASNARKRIEQQFSMKKMVQELEAIYHQFLTHGAYSKETDRVYSQSSQ</sequence>
<dbReference type="OrthoDB" id="7560678at2"/>
<reference evidence="5" key="1">
    <citation type="submission" date="2018-08" db="EMBL/GenBank/DDBJ databases">
        <authorList>
            <person name="Liu Z.-W."/>
            <person name="Du Z.-J."/>
        </authorList>
    </citation>
    <scope>NUCLEOTIDE SEQUENCE [LARGE SCALE GENOMIC DNA]</scope>
    <source>
        <strain evidence="5">H4X</strain>
    </source>
</reference>
<dbReference type="Proteomes" id="UP000256708">
    <property type="component" value="Unassembled WGS sequence"/>
</dbReference>
<evidence type="ECO:0000259" key="2">
    <source>
        <dbReference type="Pfam" id="PF00534"/>
    </source>
</evidence>
<gene>
    <name evidence="4" type="ORF">DXT99_05550</name>
</gene>
<dbReference type="Gene3D" id="3.40.50.2000">
    <property type="entry name" value="Glycogen Phosphorylase B"/>
    <property type="match status" value="2"/>
</dbReference>
<evidence type="ECO:0000259" key="3">
    <source>
        <dbReference type="Pfam" id="PF13439"/>
    </source>
</evidence>
<name>A0A3D8LFP7_9BACT</name>
<dbReference type="InterPro" id="IPR001296">
    <property type="entry name" value="Glyco_trans_1"/>
</dbReference>
<dbReference type="Pfam" id="PF00534">
    <property type="entry name" value="Glycos_transf_1"/>
    <property type="match status" value="1"/>
</dbReference>
<dbReference type="Pfam" id="PF13439">
    <property type="entry name" value="Glyco_transf_4"/>
    <property type="match status" value="1"/>
</dbReference>
<keyword evidence="1" id="KW-0175">Coiled coil</keyword>
<proteinExistence type="predicted"/>
<keyword evidence="5" id="KW-1185">Reference proteome</keyword>
<dbReference type="PANTHER" id="PTHR45947:SF3">
    <property type="entry name" value="SULFOQUINOVOSYL TRANSFERASE SQD2"/>
    <property type="match status" value="1"/>
</dbReference>
<dbReference type="AlphaFoldDB" id="A0A3D8LFP7"/>
<dbReference type="GO" id="GO:0016757">
    <property type="term" value="F:glycosyltransferase activity"/>
    <property type="evidence" value="ECO:0007669"/>
    <property type="project" value="InterPro"/>
</dbReference>
<feature type="domain" description="Glycosyl transferase family 1" evidence="2">
    <location>
        <begin position="181"/>
        <end position="346"/>
    </location>
</feature>